<gene>
    <name evidence="2" type="ORF">OKA05_10565</name>
</gene>
<protein>
    <recommendedName>
        <fullName evidence="4">DUF3592 domain-containing protein</fullName>
    </recommendedName>
</protein>
<keyword evidence="1" id="KW-0812">Transmembrane</keyword>
<evidence type="ECO:0000256" key="1">
    <source>
        <dbReference type="SAM" id="Phobius"/>
    </source>
</evidence>
<feature type="transmembrane region" description="Helical" evidence="1">
    <location>
        <begin position="141"/>
        <end position="159"/>
    </location>
</feature>
<dbReference type="RefSeq" id="WP_264487100.1">
    <property type="nucleotide sequence ID" value="NZ_JAPDDT010000003.1"/>
</dbReference>
<keyword evidence="3" id="KW-1185">Reference proteome</keyword>
<feature type="transmembrane region" description="Helical" evidence="1">
    <location>
        <begin position="9"/>
        <end position="26"/>
    </location>
</feature>
<keyword evidence="1" id="KW-0472">Membrane</keyword>
<evidence type="ECO:0008006" key="4">
    <source>
        <dbReference type="Google" id="ProtNLM"/>
    </source>
</evidence>
<organism evidence="2 3">
    <name type="scientific">Luteolibacter arcticus</name>
    <dbReference type="NCBI Taxonomy" id="1581411"/>
    <lineage>
        <taxon>Bacteria</taxon>
        <taxon>Pseudomonadati</taxon>
        <taxon>Verrucomicrobiota</taxon>
        <taxon>Verrucomicrobiia</taxon>
        <taxon>Verrucomicrobiales</taxon>
        <taxon>Verrucomicrobiaceae</taxon>
        <taxon>Luteolibacter</taxon>
    </lineage>
</organism>
<evidence type="ECO:0000313" key="2">
    <source>
        <dbReference type="EMBL" id="MCW1922995.1"/>
    </source>
</evidence>
<dbReference type="Proteomes" id="UP001320876">
    <property type="component" value="Unassembled WGS sequence"/>
</dbReference>
<accession>A0ABT3GHD0</accession>
<sequence length="175" mass="19873">MKLALHRSITFWSGILVMAFICWAWRDSVFWNSSVSKSSWRLNSSRSGVSVYYVPPPASFGEWRSTRFKATPTYFSHQYLPPALFARGAGVPQGPIEVADDGSVSGPPEYLAWQADMQAARSERERFEVSMRHRPVKDGSLFVPYWLFLLAVAVPWLALPFWRARRRGKTAAAIT</sequence>
<evidence type="ECO:0000313" key="3">
    <source>
        <dbReference type="Proteomes" id="UP001320876"/>
    </source>
</evidence>
<reference evidence="2 3" key="1">
    <citation type="submission" date="2022-10" db="EMBL/GenBank/DDBJ databases">
        <title>Luteolibacter arcticus strain CCTCC AB 2014275, whole genome shotgun sequencing project.</title>
        <authorList>
            <person name="Zhao G."/>
            <person name="Shen L."/>
        </authorList>
    </citation>
    <scope>NUCLEOTIDE SEQUENCE [LARGE SCALE GENOMIC DNA]</scope>
    <source>
        <strain evidence="2 3">CCTCC AB 2014275</strain>
    </source>
</reference>
<keyword evidence="1" id="KW-1133">Transmembrane helix</keyword>
<comment type="caution">
    <text evidence="2">The sequence shown here is derived from an EMBL/GenBank/DDBJ whole genome shotgun (WGS) entry which is preliminary data.</text>
</comment>
<name>A0ABT3GHD0_9BACT</name>
<proteinExistence type="predicted"/>
<dbReference type="EMBL" id="JAPDDT010000003">
    <property type="protein sequence ID" value="MCW1922995.1"/>
    <property type="molecule type" value="Genomic_DNA"/>
</dbReference>